<evidence type="ECO:0000256" key="2">
    <source>
        <dbReference type="ARBA" id="ARBA00023004"/>
    </source>
</evidence>
<comment type="function">
    <text evidence="3">Oxygenase that can act as both a histone lysine demethylase and a ribosomal histidine hydroxylase.</text>
</comment>
<keyword evidence="3" id="KW-0539">Nucleus</keyword>
<keyword evidence="3" id="KW-0804">Transcription</keyword>
<evidence type="ECO:0000313" key="5">
    <source>
        <dbReference type="EMBL" id="RHY15238.1"/>
    </source>
</evidence>
<organism evidence="5 6">
    <name type="scientific">Aphanomyces invadans</name>
    <dbReference type="NCBI Taxonomy" id="157072"/>
    <lineage>
        <taxon>Eukaryota</taxon>
        <taxon>Sar</taxon>
        <taxon>Stramenopiles</taxon>
        <taxon>Oomycota</taxon>
        <taxon>Saprolegniomycetes</taxon>
        <taxon>Saprolegniales</taxon>
        <taxon>Verrucalvaceae</taxon>
        <taxon>Aphanomyces</taxon>
    </lineage>
</organism>
<dbReference type="InterPro" id="IPR003347">
    <property type="entry name" value="JmjC_dom"/>
</dbReference>
<keyword evidence="3" id="KW-0805">Transcription regulation</keyword>
<proteinExistence type="inferred from homology"/>
<dbReference type="PANTHER" id="PTHR13096">
    <property type="entry name" value="MINA53 MYC INDUCED NUCLEAR ANTIGEN"/>
    <property type="match status" value="1"/>
</dbReference>
<feature type="non-terminal residue" evidence="5">
    <location>
        <position position="314"/>
    </location>
</feature>
<keyword evidence="3" id="KW-0560">Oxidoreductase</keyword>
<dbReference type="PROSITE" id="PS51184">
    <property type="entry name" value="JMJC"/>
    <property type="match status" value="1"/>
</dbReference>
<dbReference type="Proteomes" id="UP000285060">
    <property type="component" value="Unassembled WGS sequence"/>
</dbReference>
<sequence length="314" mass="35168">MPKSPNGGYESGSPYALAVTITPPTICHLTYGYVIAFPHEAPFNVSISKQDVINRLHLAGLTTEEEMSTSAVFCKIHADVARLQKEAARVKLPVWKHFEDGCSVRLLCPQKFSDKMWKMLSILEEEWGCMAGSNTYLTPKGTQGFAPHYDDIEAFLLQVRLDVHMLNAFDRSYPFVCSQVEGKKLWKVYAPLSDDETLPRVSSRNFAQDEIGKPVLDITLEQGDLLYFPRGFIHQAQSPDDVDSLHVTVSTGQQNSIGNFLETILPQALAGAIASNLDLRKSLPRDYLGYMGVMYSDLEGDTCREAFLLKKHMR</sequence>
<evidence type="ECO:0000256" key="3">
    <source>
        <dbReference type="RuleBase" id="RU366061"/>
    </source>
</evidence>
<name>A0A3R6YQS3_9STRA</name>
<feature type="domain" description="JmjC" evidence="4">
    <location>
        <begin position="102"/>
        <end position="268"/>
    </location>
</feature>
<dbReference type="GO" id="GO:0005506">
    <property type="term" value="F:iron ion binding"/>
    <property type="evidence" value="ECO:0007669"/>
    <property type="project" value="UniProtKB-UniRule"/>
</dbReference>
<comment type="subcellular location">
    <subcellularLocation>
        <location evidence="3">Nucleus</location>
    </subcellularLocation>
</comment>
<dbReference type="Pfam" id="PF08007">
    <property type="entry name" value="JmjC_2"/>
    <property type="match status" value="2"/>
</dbReference>
<gene>
    <name evidence="5" type="ORF">DYB32_010776</name>
</gene>
<dbReference type="EMBL" id="QUSY01004025">
    <property type="protein sequence ID" value="RHY15238.1"/>
    <property type="molecule type" value="Genomic_DNA"/>
</dbReference>
<keyword evidence="3" id="KW-0223">Dioxygenase</keyword>
<dbReference type="GO" id="GO:0032453">
    <property type="term" value="F:histone H3K4 demethylase activity"/>
    <property type="evidence" value="ECO:0007669"/>
    <property type="project" value="TreeGrafter"/>
</dbReference>
<dbReference type="Gene3D" id="2.60.120.650">
    <property type="entry name" value="Cupin"/>
    <property type="match status" value="2"/>
</dbReference>
<dbReference type="AlphaFoldDB" id="A0A3R6YQS3"/>
<dbReference type="SUPFAM" id="SSF51197">
    <property type="entry name" value="Clavaminate synthase-like"/>
    <property type="match status" value="1"/>
</dbReference>
<reference evidence="5 6" key="1">
    <citation type="submission" date="2018-08" db="EMBL/GenBank/DDBJ databases">
        <title>Aphanomyces genome sequencing and annotation.</title>
        <authorList>
            <person name="Minardi D."/>
            <person name="Oidtmann B."/>
            <person name="Van Der Giezen M."/>
            <person name="Studholme D.J."/>
        </authorList>
    </citation>
    <scope>NUCLEOTIDE SEQUENCE [LARGE SCALE GENOMIC DNA]</scope>
    <source>
        <strain evidence="5 6">NJM0002</strain>
    </source>
</reference>
<accession>A0A3R6YQS3</accession>
<evidence type="ECO:0000256" key="1">
    <source>
        <dbReference type="ARBA" id="ARBA00022723"/>
    </source>
</evidence>
<evidence type="ECO:0000313" key="6">
    <source>
        <dbReference type="Proteomes" id="UP000285060"/>
    </source>
</evidence>
<protein>
    <recommendedName>
        <fullName evidence="3">Bifunctional lysine-specific demethylase and histidyl-hydroxylase</fullName>
        <ecNumber evidence="3">1.14.11.-</ecNumber>
    </recommendedName>
</protein>
<evidence type="ECO:0000259" key="4">
    <source>
        <dbReference type="PROSITE" id="PS51184"/>
    </source>
</evidence>
<dbReference type="VEuPathDB" id="FungiDB:H310_06333"/>
<dbReference type="Gene3D" id="1.10.10.1500">
    <property type="entry name" value="JmjC domain-containing ribosomal oxygenase (ROX), dimer domain"/>
    <property type="match status" value="1"/>
</dbReference>
<dbReference type="PANTHER" id="PTHR13096:SF8">
    <property type="entry name" value="RIBOSOMAL OXYGENASE 1"/>
    <property type="match status" value="1"/>
</dbReference>
<keyword evidence="2 3" id="KW-0408">Iron</keyword>
<dbReference type="InterPro" id="IPR039994">
    <property type="entry name" value="NO66-like"/>
</dbReference>
<dbReference type="EC" id="1.14.11.-" evidence="3"/>
<dbReference type="GO" id="GO:0005730">
    <property type="term" value="C:nucleolus"/>
    <property type="evidence" value="ECO:0007669"/>
    <property type="project" value="TreeGrafter"/>
</dbReference>
<keyword evidence="6" id="KW-1185">Reference proteome</keyword>
<keyword evidence="1 3" id="KW-0479">Metal-binding</keyword>
<dbReference type="GO" id="GO:0051864">
    <property type="term" value="F:histone H3K36 demethylase activity"/>
    <property type="evidence" value="ECO:0007669"/>
    <property type="project" value="TreeGrafter"/>
</dbReference>
<comment type="caution">
    <text evidence="5">The sequence shown here is derived from an EMBL/GenBank/DDBJ whole genome shotgun (WGS) entry which is preliminary data.</text>
</comment>
<comment type="cofactor">
    <cofactor evidence="3">
        <name>Fe(2+)</name>
        <dbReference type="ChEBI" id="CHEBI:29033"/>
    </cofactor>
    <text evidence="3">Binds 1 Fe(2+) ion per subunit.</text>
</comment>
<comment type="similarity">
    <text evidence="3">Belongs to the ROX family.</text>
</comment>